<dbReference type="CDD" id="cd09443">
    <property type="entry name" value="LIM_Ltd-1"/>
    <property type="match status" value="1"/>
</dbReference>
<dbReference type="Pfam" id="PF23265">
    <property type="entry name" value="Ig-like_KY"/>
    <property type="match status" value="1"/>
</dbReference>
<keyword evidence="13" id="KW-0648">Protein biosynthesis</keyword>
<comment type="subcellular location">
    <subcellularLocation>
        <location evidence="4">Cytoplasm</location>
    </subcellularLocation>
    <subcellularLocation>
        <location evidence="3">Nucleus</location>
    </subcellularLocation>
</comment>
<gene>
    <name evidence="26" type="ORF">HNY73_013784</name>
</gene>
<dbReference type="PANTHER" id="PTHR47020:SF1">
    <property type="entry name" value="HILLARIN"/>
    <property type="match status" value="1"/>
</dbReference>
<evidence type="ECO:0000256" key="10">
    <source>
        <dbReference type="ARBA" id="ARBA00022741"/>
    </source>
</evidence>
<dbReference type="InterPro" id="IPR001781">
    <property type="entry name" value="Znf_LIM"/>
</dbReference>
<comment type="caution">
    <text evidence="26">The sequence shown here is derived from an EMBL/GenBank/DDBJ whole genome shotgun (WGS) entry which is preliminary data.</text>
</comment>
<dbReference type="InterPro" id="IPR038765">
    <property type="entry name" value="Papain-like_cys_pep_sf"/>
</dbReference>
<dbReference type="GO" id="GO:0005737">
    <property type="term" value="C:cytoplasm"/>
    <property type="evidence" value="ECO:0007669"/>
    <property type="project" value="UniProtKB-SubCell"/>
</dbReference>
<evidence type="ECO:0000313" key="26">
    <source>
        <dbReference type="EMBL" id="KAF8776841.1"/>
    </source>
</evidence>
<dbReference type="Proteomes" id="UP000807504">
    <property type="component" value="Unassembled WGS sequence"/>
</dbReference>
<dbReference type="SUPFAM" id="SSF50447">
    <property type="entry name" value="Translation proteins"/>
    <property type="match status" value="1"/>
</dbReference>
<evidence type="ECO:0000256" key="3">
    <source>
        <dbReference type="ARBA" id="ARBA00004123"/>
    </source>
</evidence>
<dbReference type="PROSITE" id="PS00478">
    <property type="entry name" value="LIM_DOMAIN_1"/>
    <property type="match status" value="1"/>
</dbReference>
<dbReference type="PROSITE" id="PS51722">
    <property type="entry name" value="G_TR_2"/>
    <property type="match status" value="1"/>
</dbReference>
<dbReference type="Pfam" id="PF21131">
    <property type="entry name" value="eEFSec_4th"/>
    <property type="match status" value="1"/>
</dbReference>
<dbReference type="InterPro" id="IPR000795">
    <property type="entry name" value="T_Tr_GTP-bd_dom"/>
</dbReference>
<dbReference type="GO" id="GO:0046872">
    <property type="term" value="F:metal ion binding"/>
    <property type="evidence" value="ECO:0007669"/>
    <property type="project" value="UniProtKB-KW"/>
</dbReference>
<feature type="coiled-coil region" evidence="23">
    <location>
        <begin position="193"/>
        <end position="220"/>
    </location>
</feature>
<evidence type="ECO:0000256" key="5">
    <source>
        <dbReference type="ARBA" id="ARBA00015953"/>
    </source>
</evidence>
<keyword evidence="11" id="KW-0378">Hydrolase</keyword>
<evidence type="ECO:0000256" key="7">
    <source>
        <dbReference type="ARBA" id="ARBA00022490"/>
    </source>
</evidence>
<dbReference type="InterPro" id="IPR009000">
    <property type="entry name" value="Transl_B-barrel_sf"/>
</dbReference>
<dbReference type="InterPro" id="IPR002931">
    <property type="entry name" value="Transglutaminase-like"/>
</dbReference>
<dbReference type="Pfam" id="PF03144">
    <property type="entry name" value="GTP_EFTU_D2"/>
    <property type="match status" value="1"/>
</dbReference>
<evidence type="ECO:0000259" key="25">
    <source>
        <dbReference type="PROSITE" id="PS51722"/>
    </source>
</evidence>
<dbReference type="InterPro" id="IPR053041">
    <property type="entry name" value="Transglut-like_Superfamily_Mod"/>
</dbReference>
<dbReference type="PRINTS" id="PR00315">
    <property type="entry name" value="ELONGATNFCT"/>
</dbReference>
<dbReference type="InterPro" id="IPR049394">
    <property type="entry name" value="eEFSec_C"/>
</dbReference>
<keyword evidence="10" id="KW-0547">Nucleotide-binding</keyword>
<dbReference type="Pfam" id="PF21208">
    <property type="entry name" value="euk_SelB_III"/>
    <property type="match status" value="1"/>
</dbReference>
<evidence type="ECO:0000256" key="6">
    <source>
        <dbReference type="ARBA" id="ARBA00022481"/>
    </source>
</evidence>
<dbReference type="InterPro" id="IPR049393">
    <property type="entry name" value="eEFSec_III"/>
</dbReference>
<dbReference type="GO" id="GO:0003924">
    <property type="term" value="F:GTPase activity"/>
    <property type="evidence" value="ECO:0007669"/>
    <property type="project" value="InterPro"/>
</dbReference>
<dbReference type="InterPro" id="IPR027417">
    <property type="entry name" value="P-loop_NTPase"/>
</dbReference>
<dbReference type="Gene3D" id="2.40.30.10">
    <property type="entry name" value="Translation factors"/>
    <property type="match status" value="2"/>
</dbReference>
<dbReference type="GO" id="GO:0005525">
    <property type="term" value="F:GTP binding"/>
    <property type="evidence" value="ECO:0007669"/>
    <property type="project" value="UniProtKB-KW"/>
</dbReference>
<dbReference type="Pfam" id="PF00412">
    <property type="entry name" value="LIM"/>
    <property type="match status" value="1"/>
</dbReference>
<evidence type="ECO:0000256" key="14">
    <source>
        <dbReference type="ARBA" id="ARBA00023038"/>
    </source>
</evidence>
<dbReference type="PROSITE" id="PS50023">
    <property type="entry name" value="LIM_DOMAIN_2"/>
    <property type="match status" value="1"/>
</dbReference>
<organism evidence="26 27">
    <name type="scientific">Argiope bruennichi</name>
    <name type="common">Wasp spider</name>
    <name type="synonym">Aranea bruennichi</name>
    <dbReference type="NCBI Taxonomy" id="94029"/>
    <lineage>
        <taxon>Eukaryota</taxon>
        <taxon>Metazoa</taxon>
        <taxon>Ecdysozoa</taxon>
        <taxon>Arthropoda</taxon>
        <taxon>Chelicerata</taxon>
        <taxon>Arachnida</taxon>
        <taxon>Araneae</taxon>
        <taxon>Araneomorphae</taxon>
        <taxon>Entelegynae</taxon>
        <taxon>Araneoidea</taxon>
        <taxon>Araneidae</taxon>
        <taxon>Argiope</taxon>
    </lineage>
</organism>
<evidence type="ECO:0000256" key="17">
    <source>
        <dbReference type="ARBA" id="ARBA00049117"/>
    </source>
</evidence>
<evidence type="ECO:0000313" key="27">
    <source>
        <dbReference type="Proteomes" id="UP000807504"/>
    </source>
</evidence>
<evidence type="ECO:0000256" key="23">
    <source>
        <dbReference type="SAM" id="Coils"/>
    </source>
</evidence>
<dbReference type="Pfam" id="PF00009">
    <property type="entry name" value="GTP_EFTU"/>
    <property type="match status" value="1"/>
</dbReference>
<keyword evidence="8" id="KW-0597">Phosphoprotein</keyword>
<evidence type="ECO:0000256" key="20">
    <source>
        <dbReference type="ARBA" id="ARBA00076506"/>
    </source>
</evidence>
<dbReference type="CDD" id="cd04094">
    <property type="entry name" value="eSelB_III"/>
    <property type="match status" value="1"/>
</dbReference>
<dbReference type="EMBL" id="JABXBU010002072">
    <property type="protein sequence ID" value="KAF8776841.1"/>
    <property type="molecule type" value="Genomic_DNA"/>
</dbReference>
<feature type="domain" description="Tr-type G" evidence="25">
    <location>
        <begin position="744"/>
        <end position="938"/>
    </location>
</feature>
<dbReference type="SUPFAM" id="SSF52540">
    <property type="entry name" value="P-loop containing nucleoside triphosphate hydrolases"/>
    <property type="match status" value="1"/>
</dbReference>
<keyword evidence="16" id="KW-0539">Nucleus</keyword>
<evidence type="ECO:0000259" key="24">
    <source>
        <dbReference type="PROSITE" id="PS50023"/>
    </source>
</evidence>
<proteinExistence type="inferred from homology"/>
<evidence type="ECO:0000256" key="8">
    <source>
        <dbReference type="ARBA" id="ARBA00022553"/>
    </source>
</evidence>
<keyword evidence="15" id="KW-0342">GTP-binding</keyword>
<name>A0A8T0EN83_ARGBR</name>
<dbReference type="FunFam" id="2.40.30.10:FF:000052">
    <property type="entry name" value="Selenocysteine-specific elongation factor EF-Sec"/>
    <property type="match status" value="1"/>
</dbReference>
<feature type="domain" description="LIM zinc-binding" evidence="24">
    <location>
        <begin position="6"/>
        <end position="73"/>
    </location>
</feature>
<dbReference type="SMART" id="SM00460">
    <property type="entry name" value="TGc"/>
    <property type="match status" value="1"/>
</dbReference>
<dbReference type="SMART" id="SM00132">
    <property type="entry name" value="LIM"/>
    <property type="match status" value="1"/>
</dbReference>
<evidence type="ECO:0000256" key="19">
    <source>
        <dbReference type="ARBA" id="ARBA00061626"/>
    </source>
</evidence>
<reference evidence="26" key="1">
    <citation type="journal article" date="2020" name="bioRxiv">
        <title>Chromosome-level reference genome of the European wasp spider Argiope bruennichi: a resource for studies on range expansion and evolutionary adaptation.</title>
        <authorList>
            <person name="Sheffer M.M."/>
            <person name="Hoppe A."/>
            <person name="Krehenwinkel H."/>
            <person name="Uhl G."/>
            <person name="Kuss A.W."/>
            <person name="Jensen L."/>
            <person name="Jensen C."/>
            <person name="Gillespie R.G."/>
            <person name="Hoff K.J."/>
            <person name="Prost S."/>
        </authorList>
    </citation>
    <scope>NUCLEOTIDE SEQUENCE</scope>
</reference>
<sequence>MNRYENSCLRCGQTVYQVDKVGPLKDFTFFHQGCFKCLVCGTKLTLRTYYNNQQDQDDKEVYCQSHMPKTGPGHLDGMSVGIKAALSVPKTNHLVNDQIRGFGKGTFDADALGIKSALSSPRTHEPDIRNRDHMAGRFDASALHITHALNATKVQRGYQYERRIDDYLDKETQTKLEMRHRAEEDALYRQFAKKRQEEEVHITEQIQEEWEKELEKLTSKFNYEIKMKKRRISSDEEKALTFRHQREREDLEKNMTIKLDRKKESLTRKLLEQERAATADLVEKHSKEMLSLINEKRTEFVRSQNMNDREEYLSEDLVPYPTHPPPPSPPLISKIEIYSDPSVFAELDQIAISVAQNDQQTFTDLVRQLIGSCITDVEKARAIFRWITVKNLNTMTFDDNVNADTPMGILRGIKHGTESYHVLFKRLCSYAGLHCVVIKGYSKSAGYQPGVKFEDSRFRNSWNAVYVAGAWRFVQCNWGARHLVNAKEEWQLLKVPITLLEFEELPFVRSLFFRYGLYFPDEETKAVLNTDSTGAATVRISMPSRMSSSLIFHYNLKFYDTDVDTYEAVSLKRFVMQSVVGNVVAFRVHAPSSGSLLLDIFANAVTPREYLTGEPMKFKSVCKFKIVCEDLQTVMVPLPDCASGEWGPMKATRLFGLVPITHEDALIFSPRELEIQFRMSRPLTDFMATLHKNGVEEKRLSKNATQSVEGDLVTFYLKFTEDGQYGMDIYTREMNGELENGDKHLLTHCCVLGHIDSGKTSLSKALSTIASTASFDKNPQSQERGITIDLGFSSFSVNIPDHIKKSNPEYEILQFTLVDCPGHASLIRTIIGGAQIIDLIMLVVDVTKGIQTQTAECLVLGEITCDHMIVVLNKVDLLPPDKAEQSIQKMSKKILKTLEKTKFKDSVIVPVSANPSESKPINIDLLVKTLQQHTYIPHRSEKGSFVFAVDHCFAIKGQGTVMTGTVIQGSITLSDSIEIPTAKIVRKVKSIQMFKKPITKAMQGDRVGICVTQFDPKILERGTVCAPGIMETVDVIIVSVHKIPYFKGKCITNSKFHISIMHDTVMAKCSFFCSLNSNQNDVDNANEFNYNDDYAYLEEIPDNNLSEANEPRFIFAVLQFDRPVILSQNSTYIASKLETDIHANVCRLAFHGKILSVIANKVDTEGLSKLKVYKEKSREGVVDRMVNEYQVIVKDLFKKETNLQIFTNLKVVLSSGEIGVIEGSFGQSGKVNVRIPNGLSNDTISILNTKKNKKETIKEKPQNIKVILKFKKYIYDSRKKISQC</sequence>
<dbReference type="FunFam" id="3.40.50.300:FF:000900">
    <property type="entry name" value="Eukaryotic elongation factor, selenocysteine-tRNA-specific"/>
    <property type="match status" value="1"/>
</dbReference>
<protein>
    <recommendedName>
        <fullName evidence="5">Selenocysteine-specific elongation factor</fullName>
    </recommendedName>
    <alternativeName>
        <fullName evidence="21">Elongation factor sec</fullName>
    </alternativeName>
    <alternativeName>
        <fullName evidence="20">Eukaryotic elongation factor, selenocysteine-tRNA-specific</fullName>
    </alternativeName>
</protein>
<dbReference type="CDD" id="cd01889">
    <property type="entry name" value="SelB_euk"/>
    <property type="match status" value="1"/>
</dbReference>
<keyword evidence="9 22" id="KW-0479">Metal-binding</keyword>
<dbReference type="PANTHER" id="PTHR47020">
    <property type="entry name" value="HILLARIN"/>
    <property type="match status" value="1"/>
</dbReference>
<evidence type="ECO:0000256" key="13">
    <source>
        <dbReference type="ARBA" id="ARBA00022917"/>
    </source>
</evidence>
<keyword evidence="12 22" id="KW-0862">Zinc</keyword>
<evidence type="ECO:0000256" key="4">
    <source>
        <dbReference type="ARBA" id="ARBA00004496"/>
    </source>
</evidence>
<evidence type="ECO:0000256" key="2">
    <source>
        <dbReference type="ARBA" id="ARBA00001946"/>
    </source>
</evidence>
<dbReference type="GO" id="GO:0005634">
    <property type="term" value="C:nucleus"/>
    <property type="evidence" value="ECO:0007669"/>
    <property type="project" value="UniProtKB-SubCell"/>
</dbReference>
<reference evidence="26" key="2">
    <citation type="submission" date="2020-06" db="EMBL/GenBank/DDBJ databases">
        <authorList>
            <person name="Sheffer M."/>
        </authorList>
    </citation>
    <scope>NUCLEOTIDE SEQUENCE</scope>
</reference>
<dbReference type="Gene3D" id="3.40.50.300">
    <property type="entry name" value="P-loop containing nucleotide triphosphate hydrolases"/>
    <property type="match status" value="1"/>
</dbReference>
<evidence type="ECO:0000256" key="9">
    <source>
        <dbReference type="ARBA" id="ARBA00022723"/>
    </source>
</evidence>
<dbReference type="GO" id="GO:0001514">
    <property type="term" value="P:selenocysteine incorporation"/>
    <property type="evidence" value="ECO:0007669"/>
    <property type="project" value="UniProtKB-ARBA"/>
</dbReference>
<evidence type="ECO:0000256" key="18">
    <source>
        <dbReference type="ARBA" id="ARBA00054716"/>
    </source>
</evidence>
<comment type="function">
    <text evidence="18">Translation factor required for the incorporation of the rare amino acid selenocysteine encoded by UGA codons. Replaces the eRF1-eRF3-GTP ternary complex for the insertion of selenocysteine directed by the UGA codon. Insertion of selenocysteine at UGA codons is mediated by SECISBP2 and EEFSEC: SECISBP2 (1) specifically binds the SECIS sequence once the 80S ribosome encounters an in-frame UGA codon and (2) contacts the RPS27A/eS31 of the 40S ribosome before ribosome stalling. (3) GTP-bound EEFSEC then delivers selenocysteinyl-tRNA(Sec) to the 80S ribosome and adopts a preaccommodated state conformation. (4) After GTP hydrolysis, EEFSEC dissociates from the assembly, selenocysteinyl-tRNA(Sec) accommodates, and peptide bond synthesis and selenoprotein elongation occur.</text>
</comment>
<keyword evidence="7" id="KW-0963">Cytoplasm</keyword>
<keyword evidence="14 22" id="KW-0440">LIM domain</keyword>
<evidence type="ECO:0000256" key="22">
    <source>
        <dbReference type="PROSITE-ProRule" id="PRU00125"/>
    </source>
</evidence>
<keyword evidence="6" id="KW-0488">Methylation</keyword>
<evidence type="ECO:0000256" key="1">
    <source>
        <dbReference type="ARBA" id="ARBA00001936"/>
    </source>
</evidence>
<comment type="cofactor">
    <cofactor evidence="1">
        <name>Mn(2+)</name>
        <dbReference type="ChEBI" id="CHEBI:29035"/>
    </cofactor>
</comment>
<dbReference type="SUPFAM" id="SSF54001">
    <property type="entry name" value="Cysteine proteinases"/>
    <property type="match status" value="1"/>
</dbReference>
<dbReference type="InterPro" id="IPR056564">
    <property type="entry name" value="Ig-like_KY"/>
</dbReference>
<keyword evidence="23" id="KW-0175">Coiled coil</keyword>
<dbReference type="InterPro" id="IPR004161">
    <property type="entry name" value="EFTu-like_2"/>
</dbReference>
<evidence type="ECO:0000256" key="12">
    <source>
        <dbReference type="ARBA" id="ARBA00022833"/>
    </source>
</evidence>
<evidence type="ECO:0000256" key="11">
    <source>
        <dbReference type="ARBA" id="ARBA00022801"/>
    </source>
</evidence>
<dbReference type="FunFam" id="2.10.110.10:FF:000108">
    <property type="entry name" value="LIM domain containing protein"/>
    <property type="match status" value="1"/>
</dbReference>
<evidence type="ECO:0000256" key="15">
    <source>
        <dbReference type="ARBA" id="ARBA00023134"/>
    </source>
</evidence>
<accession>A0A8T0EN83</accession>
<comment type="cofactor">
    <cofactor evidence="2">
        <name>Mg(2+)</name>
        <dbReference type="ChEBI" id="CHEBI:18420"/>
    </cofactor>
</comment>
<evidence type="ECO:0000256" key="21">
    <source>
        <dbReference type="ARBA" id="ARBA00082387"/>
    </source>
</evidence>
<dbReference type="CDD" id="cd03696">
    <property type="entry name" value="SelB_II"/>
    <property type="match status" value="1"/>
</dbReference>
<evidence type="ECO:0000256" key="16">
    <source>
        <dbReference type="ARBA" id="ARBA00023242"/>
    </source>
</evidence>
<comment type="catalytic activity">
    <reaction evidence="17">
        <text>GTP + H2O = GDP + phosphate + H(+)</text>
        <dbReference type="Rhea" id="RHEA:19669"/>
        <dbReference type="ChEBI" id="CHEBI:15377"/>
        <dbReference type="ChEBI" id="CHEBI:15378"/>
        <dbReference type="ChEBI" id="CHEBI:37565"/>
        <dbReference type="ChEBI" id="CHEBI:43474"/>
        <dbReference type="ChEBI" id="CHEBI:58189"/>
    </reaction>
    <physiologicalReaction direction="left-to-right" evidence="17">
        <dbReference type="Rhea" id="RHEA:19670"/>
    </physiologicalReaction>
</comment>
<keyword evidence="27" id="KW-1185">Reference proteome</keyword>
<comment type="similarity">
    <text evidence="19">Belongs to the transglutaminase-like superfamily.</text>
</comment>
<dbReference type="Gene3D" id="2.10.110.10">
    <property type="entry name" value="Cysteine Rich Protein"/>
    <property type="match status" value="1"/>
</dbReference>